<accession>A0ACC2R752</accession>
<protein>
    <submittedName>
        <fullName evidence="1">Uncharacterized protein</fullName>
    </submittedName>
</protein>
<gene>
    <name evidence="1" type="ORF">PYW08_014014</name>
</gene>
<dbReference type="Proteomes" id="UP001231649">
    <property type="component" value="Chromosome 5"/>
</dbReference>
<organism evidence="1 2">
    <name type="scientific">Mythimna loreyi</name>
    <dbReference type="NCBI Taxonomy" id="667449"/>
    <lineage>
        <taxon>Eukaryota</taxon>
        <taxon>Metazoa</taxon>
        <taxon>Ecdysozoa</taxon>
        <taxon>Arthropoda</taxon>
        <taxon>Hexapoda</taxon>
        <taxon>Insecta</taxon>
        <taxon>Pterygota</taxon>
        <taxon>Neoptera</taxon>
        <taxon>Endopterygota</taxon>
        <taxon>Lepidoptera</taxon>
        <taxon>Glossata</taxon>
        <taxon>Ditrysia</taxon>
        <taxon>Noctuoidea</taxon>
        <taxon>Noctuidae</taxon>
        <taxon>Noctuinae</taxon>
        <taxon>Hadenini</taxon>
        <taxon>Mythimna</taxon>
    </lineage>
</organism>
<comment type="caution">
    <text evidence="1">The sequence shown here is derived from an EMBL/GenBank/DDBJ whole genome shotgun (WGS) entry which is preliminary data.</text>
</comment>
<name>A0ACC2R752_9NEOP</name>
<proteinExistence type="predicted"/>
<dbReference type="EMBL" id="CM056781">
    <property type="protein sequence ID" value="KAJ8734764.1"/>
    <property type="molecule type" value="Genomic_DNA"/>
</dbReference>
<reference evidence="1" key="1">
    <citation type="submission" date="2023-03" db="EMBL/GenBank/DDBJ databases">
        <title>Chromosome-level genomes of two armyworms, Mythimna separata and Mythimna loreyi, provide insights into the biosynthesis and reception of sex pheromones.</title>
        <authorList>
            <person name="Zhao H."/>
        </authorList>
    </citation>
    <scope>NUCLEOTIDE SEQUENCE</scope>
    <source>
        <strain evidence="1">BeijingLab</strain>
    </source>
</reference>
<keyword evidence="2" id="KW-1185">Reference proteome</keyword>
<sequence length="130" mass="15657">MYEIAQRAILKVSSFRPIDYPTHLLYQSWSLPTVRQLYILTVILKQHSLTLFDKNNLLKRRRNAVVPRSRQFKHSFTHRFFCFTGPFLYNKLNTTLNIYTLNRQECKTKLLHFLLTCDYQTTEDLLKTLR</sequence>
<evidence type="ECO:0000313" key="2">
    <source>
        <dbReference type="Proteomes" id="UP001231649"/>
    </source>
</evidence>
<evidence type="ECO:0000313" key="1">
    <source>
        <dbReference type="EMBL" id="KAJ8734764.1"/>
    </source>
</evidence>